<dbReference type="EMBL" id="NEVH01019067">
    <property type="protein sequence ID" value="PNF23151.1"/>
    <property type="molecule type" value="Genomic_DNA"/>
</dbReference>
<evidence type="ECO:0000313" key="1">
    <source>
        <dbReference type="EMBL" id="PNF23151.1"/>
    </source>
</evidence>
<keyword evidence="2" id="KW-1185">Reference proteome</keyword>
<gene>
    <name evidence="1" type="ORF">B7P43_G06695</name>
</gene>
<proteinExistence type="predicted"/>
<evidence type="ECO:0000313" key="2">
    <source>
        <dbReference type="Proteomes" id="UP000235965"/>
    </source>
</evidence>
<name>A0A2J7Q3J6_9NEOP</name>
<reference evidence="1 2" key="1">
    <citation type="submission" date="2017-12" db="EMBL/GenBank/DDBJ databases">
        <title>Hemimetabolous genomes reveal molecular basis of termite eusociality.</title>
        <authorList>
            <person name="Harrison M.C."/>
            <person name="Jongepier E."/>
            <person name="Robertson H.M."/>
            <person name="Arning N."/>
            <person name="Bitard-Feildel T."/>
            <person name="Chao H."/>
            <person name="Childers C.P."/>
            <person name="Dinh H."/>
            <person name="Doddapaneni H."/>
            <person name="Dugan S."/>
            <person name="Gowin J."/>
            <person name="Greiner C."/>
            <person name="Han Y."/>
            <person name="Hu H."/>
            <person name="Hughes D.S.T."/>
            <person name="Huylmans A.-K."/>
            <person name="Kemena C."/>
            <person name="Kremer L.P.M."/>
            <person name="Lee S.L."/>
            <person name="Lopez-Ezquerra A."/>
            <person name="Mallet L."/>
            <person name="Monroy-Kuhn J.M."/>
            <person name="Moser A."/>
            <person name="Murali S.C."/>
            <person name="Muzny D.M."/>
            <person name="Otani S."/>
            <person name="Piulachs M.-D."/>
            <person name="Poelchau M."/>
            <person name="Qu J."/>
            <person name="Schaub F."/>
            <person name="Wada-Katsumata A."/>
            <person name="Worley K.C."/>
            <person name="Xie Q."/>
            <person name="Ylla G."/>
            <person name="Poulsen M."/>
            <person name="Gibbs R.A."/>
            <person name="Schal C."/>
            <person name="Richards S."/>
            <person name="Belles X."/>
            <person name="Korb J."/>
            <person name="Bornberg-Bauer E."/>
        </authorList>
    </citation>
    <scope>NUCLEOTIDE SEQUENCE [LARGE SCALE GENOMIC DNA]</scope>
    <source>
        <tissue evidence="1">Whole body</tissue>
    </source>
</reference>
<comment type="caution">
    <text evidence="1">The sequence shown here is derived from an EMBL/GenBank/DDBJ whole genome shotgun (WGS) entry which is preliminary data.</text>
</comment>
<dbReference type="InParanoid" id="A0A2J7Q3J6"/>
<sequence>MKAWREEMATTKDNRMNAWQEETTACQDETEKNPGEKADVVDRQSIPNKDNEMLACQEMEAHLVEENSAPVDMKPPAAQQKEVPIVIPVGETMACRETEAHSEEDHVEFHE</sequence>
<dbReference type="AlphaFoldDB" id="A0A2J7Q3J6"/>
<protein>
    <submittedName>
        <fullName evidence="1">Uncharacterized protein</fullName>
    </submittedName>
</protein>
<dbReference type="Proteomes" id="UP000235965">
    <property type="component" value="Unassembled WGS sequence"/>
</dbReference>
<accession>A0A2J7Q3J6</accession>
<organism evidence="1 2">
    <name type="scientific">Cryptotermes secundus</name>
    <dbReference type="NCBI Taxonomy" id="105785"/>
    <lineage>
        <taxon>Eukaryota</taxon>
        <taxon>Metazoa</taxon>
        <taxon>Ecdysozoa</taxon>
        <taxon>Arthropoda</taxon>
        <taxon>Hexapoda</taxon>
        <taxon>Insecta</taxon>
        <taxon>Pterygota</taxon>
        <taxon>Neoptera</taxon>
        <taxon>Polyneoptera</taxon>
        <taxon>Dictyoptera</taxon>
        <taxon>Blattodea</taxon>
        <taxon>Blattoidea</taxon>
        <taxon>Termitoidae</taxon>
        <taxon>Kalotermitidae</taxon>
        <taxon>Cryptotermitinae</taxon>
        <taxon>Cryptotermes</taxon>
    </lineage>
</organism>